<protein>
    <submittedName>
        <fullName evidence="4">Uncharacterized protein</fullName>
    </submittedName>
</protein>
<evidence type="ECO:0000259" key="2">
    <source>
        <dbReference type="Pfam" id="PF14745"/>
    </source>
</evidence>
<dbReference type="InterPro" id="IPR028283">
    <property type="entry name" value="WASH-7_C"/>
</dbReference>
<dbReference type="Pfam" id="PF14745">
    <property type="entry name" value="WASH-4_N"/>
    <property type="match status" value="1"/>
</dbReference>
<dbReference type="InterPro" id="IPR028191">
    <property type="entry name" value="WASH-4_N"/>
</dbReference>
<dbReference type="GO" id="GO:0005768">
    <property type="term" value="C:endosome"/>
    <property type="evidence" value="ECO:0007669"/>
    <property type="project" value="TreeGrafter"/>
</dbReference>
<organism evidence="4 5">
    <name type="scientific">Pseudocohnilembus persalinus</name>
    <name type="common">Ciliate</name>
    <dbReference type="NCBI Taxonomy" id="266149"/>
    <lineage>
        <taxon>Eukaryota</taxon>
        <taxon>Sar</taxon>
        <taxon>Alveolata</taxon>
        <taxon>Ciliophora</taxon>
        <taxon>Intramacronucleata</taxon>
        <taxon>Oligohymenophorea</taxon>
        <taxon>Scuticociliatia</taxon>
        <taxon>Philasterida</taxon>
        <taxon>Pseudocohnilembidae</taxon>
        <taxon>Pseudocohnilembus</taxon>
    </lineage>
</organism>
<gene>
    <name evidence="4" type="ORF">PPERSA_01723</name>
</gene>
<feature type="domain" description="WASH complex subunit 7 C-terminal" evidence="3">
    <location>
        <begin position="1009"/>
        <end position="1186"/>
    </location>
</feature>
<evidence type="ECO:0000259" key="1">
    <source>
        <dbReference type="Pfam" id="PF14744"/>
    </source>
</evidence>
<dbReference type="PANTHER" id="PTHR31409">
    <property type="entry name" value="WASH COMPLEX SUBUNIT 4"/>
    <property type="match status" value="1"/>
</dbReference>
<dbReference type="GO" id="GO:0007032">
    <property type="term" value="P:endosome organization"/>
    <property type="evidence" value="ECO:0007669"/>
    <property type="project" value="TreeGrafter"/>
</dbReference>
<dbReference type="GO" id="GO:0071203">
    <property type="term" value="C:WASH complex"/>
    <property type="evidence" value="ECO:0007669"/>
    <property type="project" value="InterPro"/>
</dbReference>
<evidence type="ECO:0000313" key="5">
    <source>
        <dbReference type="Proteomes" id="UP000054937"/>
    </source>
</evidence>
<proteinExistence type="predicted"/>
<evidence type="ECO:0000313" key="4">
    <source>
        <dbReference type="EMBL" id="KRW98285.1"/>
    </source>
</evidence>
<name>A0A0V0Q7R9_PSEPJ</name>
<evidence type="ECO:0000259" key="3">
    <source>
        <dbReference type="Pfam" id="PF14746"/>
    </source>
</evidence>
<dbReference type="OrthoDB" id="308266at2759"/>
<dbReference type="Proteomes" id="UP000054937">
    <property type="component" value="Unassembled WGS sequence"/>
</dbReference>
<sequence>MFVKQDFKANNPWDDDVISDEDEVDQGLKQKIQNQLQASKPYEEEFDKFSTWYNDYFIKATDFEDEKLQLKGRREQQILKINNLSNVQDVSLFDITNTKYTNLNKISQIFTYLQIELEDTQNKFQDVYLGAISMYGERPEDEEDEEIQDGQKENELARILKNLNELFHLFKKLMAFSFNIINQLNFLMNKKEAFYKTFKNIEIYTPLQIIGKIVSMVYTLDQIIINNDVLLSDWNQYKKMLKIVKTEPEKFGVTEKQLKATEKTLIKLERTILSGRCSQGFLSQQWEVPSQYVANNKAYVTIAKNKELNAFFNKYFQHEINRISEKLTSTDETNERQDYLNLLGTYAFYRTLYPNDEDKKLYKQLWQIQRKCPVVITFNHVVCYIYKFLTDVCPISKKCTLDPKDPEGFIGQYLHFIDGEFQDNMSLMYTSFCTWIGRMESNSTSNQDFENLNGASIQQIYNLIMDKYTKRRKLALNGISIASKVKIVITNCLFLHLDQGAEIPNSILDPLRQGIEILQSIKYVFTQSMESFDSTFFSKVIYKKVEPVLRQKLEQLKKEDQQNKKQDYLDVIGAIELVLKIMRHPVNSTHLKVLEFAQQIFLQPKLFQPKEYQDLKSEFSDFVTFNRLLNQVEEATNCSFLYQARDLIPIMVSQTYQNPNIAKRLPLLLMAIQDTTILLKQVAHLPDPNTMYKWFKNHIIDIFYQEYLSKTCESLEDFLRLTIHTMLIQQIENKNPYKEDVKQINKLLNIGKVVIFGSIIDIRSEIQQKLNENFYNINVLNLHDMETYEEMRTLADQQFGLKLIHVYIPSQTIEQGSTKGMLDILSIIRNIPDFIQKYSYNLYNQTFFEITSENKQITSVGISQFSDSIKTHGLGILNTTINFAYKYIQKKISAFSQFLYDDYIQAPLQKEQKWFKEHNESLDGKYPFQRAEKFLKQIKKLGKFEDGTTYIDRFRKLISEVGNALGFIRLVRSASLNYCSQLLEYLPSSINTEDTFTDMARNARFGDTTVQAAQQLDDVFEFITSSFGSRSDYIRIMVQTVQKKINVPENAHLQLFYLLIPALTINFVDTILMAKDRLTKAQPFNAYFSDDGLVMGISYFLKLLKQNELFGSLHWKDEIKSYFTRQKKEIDEISEQQKNVKMTATQQRKAEEVDMHRGLSVRKIQSQIAEFEMFFFSFSSCQVIFRDDPQ</sequence>
<dbReference type="Pfam" id="PF14744">
    <property type="entry name" value="WASH-7_mid"/>
    <property type="match status" value="1"/>
</dbReference>
<feature type="domain" description="WASH complex subunit 7 central" evidence="1">
    <location>
        <begin position="640"/>
        <end position="988"/>
    </location>
</feature>
<dbReference type="InParanoid" id="A0A0V0Q7R9"/>
<dbReference type="InterPro" id="IPR028282">
    <property type="entry name" value="WASH-7_central"/>
</dbReference>
<reference evidence="4 5" key="1">
    <citation type="journal article" date="2015" name="Sci. Rep.">
        <title>Genome of the facultative scuticociliatosis pathogen Pseudocohnilembus persalinus provides insight into its virulence through horizontal gene transfer.</title>
        <authorList>
            <person name="Xiong J."/>
            <person name="Wang G."/>
            <person name="Cheng J."/>
            <person name="Tian M."/>
            <person name="Pan X."/>
            <person name="Warren A."/>
            <person name="Jiang C."/>
            <person name="Yuan D."/>
            <person name="Miao W."/>
        </authorList>
    </citation>
    <scope>NUCLEOTIDE SEQUENCE [LARGE SCALE GENOMIC DNA]</scope>
    <source>
        <strain evidence="4">36N120E</strain>
    </source>
</reference>
<keyword evidence="5" id="KW-1185">Reference proteome</keyword>
<comment type="caution">
    <text evidence="4">The sequence shown here is derived from an EMBL/GenBank/DDBJ whole genome shotgun (WGS) entry which is preliminary data.</text>
</comment>
<dbReference type="Pfam" id="PF14746">
    <property type="entry name" value="WASH-7_C"/>
    <property type="match status" value="1"/>
</dbReference>
<dbReference type="AlphaFoldDB" id="A0A0V0Q7R9"/>
<accession>A0A0V0Q7R9</accession>
<dbReference type="GO" id="GO:0016197">
    <property type="term" value="P:endosomal transport"/>
    <property type="evidence" value="ECO:0007669"/>
    <property type="project" value="TreeGrafter"/>
</dbReference>
<dbReference type="EMBL" id="LDAU01000256">
    <property type="protein sequence ID" value="KRW98285.1"/>
    <property type="molecule type" value="Genomic_DNA"/>
</dbReference>
<dbReference type="InterPro" id="IPR027307">
    <property type="entry name" value="WASH7"/>
</dbReference>
<dbReference type="PANTHER" id="PTHR31409:SF0">
    <property type="entry name" value="WASH COMPLEX SUBUNIT 4"/>
    <property type="match status" value="1"/>
</dbReference>
<dbReference type="OMA" id="RCNIFIQ"/>
<feature type="domain" description="WASH complex subunit 4 N-terminal" evidence="2">
    <location>
        <begin position="84"/>
        <end position="639"/>
    </location>
</feature>